<sequence length="128" mass="15198">MKALSYNLREIDNISLDSAYNYIFIISEVEYGLYKQKQEHIEALNKQGVIIVTADQELSLIQDPMFFPIQLKDWNKLQDSPNLLKLFFQDKNLRQQFEAQYNEKQIQDLLPVVIKRIDEFLDNENAKK</sequence>
<evidence type="ECO:0000313" key="1">
    <source>
        <dbReference type="EMBL" id="TNV75030.1"/>
    </source>
</evidence>
<dbReference type="Proteomes" id="UP000785679">
    <property type="component" value="Unassembled WGS sequence"/>
</dbReference>
<protein>
    <submittedName>
        <fullName evidence="1">Uncharacterized protein</fullName>
    </submittedName>
</protein>
<proteinExistence type="predicted"/>
<dbReference type="AlphaFoldDB" id="A0A8J8NID1"/>
<accession>A0A8J8NID1</accession>
<organism evidence="1 2">
    <name type="scientific">Halteria grandinella</name>
    <dbReference type="NCBI Taxonomy" id="5974"/>
    <lineage>
        <taxon>Eukaryota</taxon>
        <taxon>Sar</taxon>
        <taxon>Alveolata</taxon>
        <taxon>Ciliophora</taxon>
        <taxon>Intramacronucleata</taxon>
        <taxon>Spirotrichea</taxon>
        <taxon>Stichotrichia</taxon>
        <taxon>Sporadotrichida</taxon>
        <taxon>Halteriidae</taxon>
        <taxon>Halteria</taxon>
    </lineage>
</organism>
<dbReference type="EMBL" id="RRYP01016518">
    <property type="protein sequence ID" value="TNV75030.1"/>
    <property type="molecule type" value="Genomic_DNA"/>
</dbReference>
<gene>
    <name evidence="1" type="ORF">FGO68_gene7570</name>
</gene>
<name>A0A8J8NID1_HALGN</name>
<keyword evidence="2" id="KW-1185">Reference proteome</keyword>
<comment type="caution">
    <text evidence="1">The sequence shown here is derived from an EMBL/GenBank/DDBJ whole genome shotgun (WGS) entry which is preliminary data.</text>
</comment>
<evidence type="ECO:0000313" key="2">
    <source>
        <dbReference type="Proteomes" id="UP000785679"/>
    </source>
</evidence>
<reference evidence="1" key="1">
    <citation type="submission" date="2019-06" db="EMBL/GenBank/DDBJ databases">
        <authorList>
            <person name="Zheng W."/>
        </authorList>
    </citation>
    <scope>NUCLEOTIDE SEQUENCE</scope>
    <source>
        <strain evidence="1">QDHG01</strain>
    </source>
</reference>